<keyword evidence="1" id="KW-0812">Transmembrane</keyword>
<reference evidence="4" key="2">
    <citation type="journal article" date="2021" name="PeerJ">
        <title>Extensive microbial diversity within the chicken gut microbiome revealed by metagenomics and culture.</title>
        <authorList>
            <person name="Gilroy R."/>
            <person name="Ravi A."/>
            <person name="Getino M."/>
            <person name="Pursley I."/>
            <person name="Horton D.L."/>
            <person name="Alikhan N.F."/>
            <person name="Baker D."/>
            <person name="Gharbi K."/>
            <person name="Hall N."/>
            <person name="Watson M."/>
            <person name="Adriaenssens E.M."/>
            <person name="Foster-Nyarko E."/>
            <person name="Jarju S."/>
            <person name="Secka A."/>
            <person name="Antonio M."/>
            <person name="Oren A."/>
            <person name="Chaudhuri R.R."/>
            <person name="La Ragione R."/>
            <person name="Hildebrand F."/>
            <person name="Pallen M.J."/>
        </authorList>
    </citation>
    <scope>NUCLEOTIDE SEQUENCE</scope>
    <source>
        <strain evidence="4">ChiSxjej2B14-6234</strain>
    </source>
</reference>
<dbReference type="Pfam" id="PF12704">
    <property type="entry name" value="MacB_PCD"/>
    <property type="match status" value="1"/>
</dbReference>
<proteinExistence type="predicted"/>
<keyword evidence="1" id="KW-1133">Transmembrane helix</keyword>
<evidence type="ECO:0000313" key="4">
    <source>
        <dbReference type="EMBL" id="HIQ71567.1"/>
    </source>
</evidence>
<sequence length="409" mass="44048">MRRGLFSLLLLAAGVALCAYASASAYAVPGLLQYVTVADAQALEAPQEPQARQDGEGMAFGQPDAARADTALLSRIQSFEDLREGLAADTTAYALSGYAPQATVTAEGGTAAAGALYAVGEGYFTLYPRYLLRGRLLYPEELEQGARVALLDEQFALAVFRMADVTGREIELGGQTFRVVGVLRHARGVGQEAQQGVYVPLRAVAETACCQLQTLQLTAAPAPGSGAMTAFRSVATAWMPGGTLYDLRQERVGATIWPRFLLCALGFAAWGACARRFGRGVRRLGGRLRTRLREQYMTRLLPWFSVQVLLRALGVAALALTAAALFTALVQPVYTFPEYVPAVLVEPEEIAATFWKLQTQGSAQLMLRTEQSIRVAYFGGMSRWGVAFVLGGLACRPRRRRIPAARAAA</sequence>
<feature type="transmembrane region" description="Helical" evidence="1">
    <location>
        <begin position="299"/>
        <end position="330"/>
    </location>
</feature>
<evidence type="ECO:0000313" key="5">
    <source>
        <dbReference type="Proteomes" id="UP000886887"/>
    </source>
</evidence>
<dbReference type="Proteomes" id="UP000886887">
    <property type="component" value="Unassembled WGS sequence"/>
</dbReference>
<keyword evidence="2" id="KW-0732">Signal</keyword>
<feature type="chain" id="PRO_5038821864" evidence="2">
    <location>
        <begin position="28"/>
        <end position="409"/>
    </location>
</feature>
<dbReference type="AlphaFoldDB" id="A0A9D0Z986"/>
<dbReference type="InterPro" id="IPR025857">
    <property type="entry name" value="MacB_PCD"/>
</dbReference>
<dbReference type="EMBL" id="DVFJ01000014">
    <property type="protein sequence ID" value="HIQ71567.1"/>
    <property type="molecule type" value="Genomic_DNA"/>
</dbReference>
<evidence type="ECO:0000259" key="3">
    <source>
        <dbReference type="Pfam" id="PF12704"/>
    </source>
</evidence>
<name>A0A9D0Z986_9FIRM</name>
<protein>
    <submittedName>
        <fullName evidence="4">ABC transporter permease</fullName>
    </submittedName>
</protein>
<evidence type="ECO:0000256" key="2">
    <source>
        <dbReference type="SAM" id="SignalP"/>
    </source>
</evidence>
<feature type="transmembrane region" description="Helical" evidence="1">
    <location>
        <begin position="256"/>
        <end position="278"/>
    </location>
</feature>
<feature type="domain" description="MacB-like periplasmic core" evidence="3">
    <location>
        <begin position="93"/>
        <end position="208"/>
    </location>
</feature>
<reference evidence="4" key="1">
    <citation type="submission" date="2020-10" db="EMBL/GenBank/DDBJ databases">
        <authorList>
            <person name="Gilroy R."/>
        </authorList>
    </citation>
    <scope>NUCLEOTIDE SEQUENCE</scope>
    <source>
        <strain evidence="4">ChiSxjej2B14-6234</strain>
    </source>
</reference>
<organism evidence="4 5">
    <name type="scientific">Candidatus Onthenecus intestinigallinarum</name>
    <dbReference type="NCBI Taxonomy" id="2840875"/>
    <lineage>
        <taxon>Bacteria</taxon>
        <taxon>Bacillati</taxon>
        <taxon>Bacillota</taxon>
        <taxon>Clostridia</taxon>
        <taxon>Eubacteriales</taxon>
        <taxon>Candidatus Onthenecus</taxon>
    </lineage>
</organism>
<gene>
    <name evidence="4" type="ORF">IAB73_05085</name>
</gene>
<evidence type="ECO:0000256" key="1">
    <source>
        <dbReference type="SAM" id="Phobius"/>
    </source>
</evidence>
<feature type="transmembrane region" description="Helical" evidence="1">
    <location>
        <begin position="375"/>
        <end position="395"/>
    </location>
</feature>
<feature type="signal peptide" evidence="2">
    <location>
        <begin position="1"/>
        <end position="27"/>
    </location>
</feature>
<keyword evidence="1" id="KW-0472">Membrane</keyword>
<accession>A0A9D0Z986</accession>
<comment type="caution">
    <text evidence="4">The sequence shown here is derived from an EMBL/GenBank/DDBJ whole genome shotgun (WGS) entry which is preliminary data.</text>
</comment>